<feature type="region of interest" description="Disordered" evidence="5">
    <location>
        <begin position="424"/>
        <end position="473"/>
    </location>
</feature>
<feature type="region of interest" description="Disordered" evidence="5">
    <location>
        <begin position="1396"/>
        <end position="1570"/>
    </location>
</feature>
<evidence type="ECO:0000313" key="10">
    <source>
        <dbReference type="Proteomes" id="UP000267096"/>
    </source>
</evidence>
<dbReference type="InterPro" id="IPR005821">
    <property type="entry name" value="Ion_trans_dom"/>
</dbReference>
<keyword evidence="10" id="KW-1185">Reference proteome</keyword>
<dbReference type="Proteomes" id="UP000267096">
    <property type="component" value="Unassembled WGS sequence"/>
</dbReference>
<keyword evidence="3 6" id="KW-1133">Transmembrane helix</keyword>
<dbReference type="Pfam" id="PF25508">
    <property type="entry name" value="TRPM2"/>
    <property type="match status" value="2"/>
</dbReference>
<feature type="transmembrane region" description="Helical" evidence="6">
    <location>
        <begin position="957"/>
        <end position="982"/>
    </location>
</feature>
<feature type="region of interest" description="Disordered" evidence="5">
    <location>
        <begin position="504"/>
        <end position="631"/>
    </location>
</feature>
<dbReference type="OrthoDB" id="301415at2759"/>
<feature type="region of interest" description="Disordered" evidence="5">
    <location>
        <begin position="1153"/>
        <end position="1233"/>
    </location>
</feature>
<gene>
    <name evidence="9" type="ORF">ASIM_LOCUS14368</name>
</gene>
<dbReference type="Pfam" id="PF00520">
    <property type="entry name" value="Ion_trans"/>
    <property type="match status" value="1"/>
</dbReference>
<sequence length="1570" mass="178575">MTVFRLGENQKQDVDHAILTALLKGQNLSAPDQLALALAWNRVDIARSDIFVLGQDWPKAALNNAMMEALINDRVDFVRLLIENGVSMHKFLTVSRLEELYNTDRGPPNTLYYIVRDVVKIRPGYRYRIPHIGLAIEKLMGNGFKSSYTSDSFRAKYSSFRNKIKVASSENFTGLPSVPLTSDPALADTVMAALSGSRALSNHILWRSAFRRDNPLSGLNSMLPPQLKDTKDTIVDIDDDSPDLTFEEHDDDFRYPFSELFLWAVLTKRQEMALCMWQHGEEAMAKALVACRLYKSLAQEAAEDYLEVEICEELRQYADDFKKLSLELLEHCYHHDDAQTLQLLTYELSNWGNETCLSLAVMVNNKQFLAHPCCQILLADLWHGGLRMRSHSNLKVVMGLLCPLTIFLLEFKSREELMLQPQTAAEHENDINDSSSSSSSSSSESDSSSDSDYSSDEDSAQGDQDAEKRKVSSGSVQSLNLAGVLILMLIFRFLYKNLFQSRRKRGNKQNRDTNPPNSSQALSVDVETGKGPSAQQKGTSETLGSELQPTKRKRTVSMQSTHSHQFFSGARRGVSRQSSTNKTYKHEHHHRHHTDNTSLSHVPNGVCPQHTSGAAAVHRRFAKSSSGNELDSPNKNAFNTVFSLTAQALPRTVCFHFFQDTIANNKHYLKTLNINVHLSPLFPFERPIKIRRRLYEFYVAPVTTFWAWTLSFSAFICCYTYILLIRTPIEPTVLEWFIFVYMIAFGLEHVRKYLMTDQDTLLEKSKFFFTNIWNILTTIALISYFIGFWLRLNPSTAYVSASWGRVILACNSVLWSIKLLDLMSVHPRMGPYITMAGKMIQNMVYVVILLCVTMLAFGLARQSITFPNEDWHWLLLRNIFYKPYFMLYGEVYADEIDTCGDDESVLCNVTNRSLKFSAWDIHMEEQLPISQVHNGSYGWCLELKSSQCVPGYWVPPLLMTVFLLVDNILLISMLLAIFNNIFDKTDKMAKQIWLFQRYHQVMEYESTPFLPPPFTPIYHFWMIWKYLRVNRGCQPQNSSKSKTNLFDFTLKLFLNDDQVEKIHDFEEDCMEDLAREKEFKKNTSNEERIHRTADRTDQIMVRINDLTTKGSVMKSSVRELDNRLESIENRQTEILECLRQMANAIPMLIAKPTSQQGAGGSQNIARSPSVPPTITIDQDYEKQSQHEQNVPISSQQQPFDRAQSPLYSETPPEQPAATSLPSAPTVFKDQFPEPTSQLVKRRLRTLTTTACDDIIPVSPTTKERLTHFGSLISLDPKILNQMTSSPSNLAKKRSNCGSIRRPRRHDEYTSITDAISIVDILPEATSPNDEDDEETQRHFDGTSTPITTLKRAKKSFVRRQNSVLKEYEEELAERMRDATTIHRKSNDVYSTLQKQIAQTEENDGDDEELDTGSLTEPELKDLVDDEEDEINSSKEYIEFSVSKHPESESISSSVAPSRSPSLGGRKGKHQTRRTTNDPTKSSSRNAHCSLSITSPTPRSSSSNSSNGNNTARDYATPHHHDLSSFTAPHAHKNAPHHHASPSHHHHHHKSSNANNKKQSGLQHDQMVSHV</sequence>
<dbReference type="PANTHER" id="PTHR13800">
    <property type="entry name" value="TRANSIENT RECEPTOR POTENTIAL CATION CHANNEL, SUBFAMILY M, MEMBER 6"/>
    <property type="match status" value="1"/>
</dbReference>
<feature type="domain" description="TRPM-like" evidence="8">
    <location>
        <begin position="49"/>
        <end position="160"/>
    </location>
</feature>
<reference evidence="11" key="1">
    <citation type="submission" date="2017-02" db="UniProtKB">
        <authorList>
            <consortium name="WormBaseParasite"/>
        </authorList>
    </citation>
    <scope>IDENTIFICATION</scope>
</reference>
<keyword evidence="2 6" id="KW-0812">Transmembrane</keyword>
<evidence type="ECO:0000256" key="2">
    <source>
        <dbReference type="ARBA" id="ARBA00022692"/>
    </source>
</evidence>
<dbReference type="GO" id="GO:0030001">
    <property type="term" value="P:metal ion transport"/>
    <property type="evidence" value="ECO:0007669"/>
    <property type="project" value="TreeGrafter"/>
</dbReference>
<feature type="transmembrane region" description="Helical" evidence="6">
    <location>
        <begin position="478"/>
        <end position="495"/>
    </location>
</feature>
<evidence type="ECO:0000259" key="7">
    <source>
        <dbReference type="Pfam" id="PF00520"/>
    </source>
</evidence>
<name>A0A0M3K235_ANISI</name>
<evidence type="ECO:0000256" key="1">
    <source>
        <dbReference type="ARBA" id="ARBA00004141"/>
    </source>
</evidence>
<feature type="compositionally biased region" description="Basic residues" evidence="5">
    <location>
        <begin position="1529"/>
        <end position="1550"/>
    </location>
</feature>
<evidence type="ECO:0000313" key="11">
    <source>
        <dbReference type="WBParaSite" id="ASIM_0001495801-mRNA-1"/>
    </source>
</evidence>
<feature type="compositionally biased region" description="Basic residues" evidence="5">
    <location>
        <begin position="583"/>
        <end position="593"/>
    </location>
</feature>
<feature type="transmembrane region" description="Helical" evidence="6">
    <location>
        <begin position="843"/>
        <end position="864"/>
    </location>
</feature>
<dbReference type="InterPro" id="IPR050927">
    <property type="entry name" value="TRPM"/>
</dbReference>
<proteinExistence type="predicted"/>
<keyword evidence="4 6" id="KW-0472">Membrane</keyword>
<feature type="compositionally biased region" description="Polar residues" evidence="5">
    <location>
        <begin position="512"/>
        <end position="522"/>
    </location>
</feature>
<evidence type="ECO:0000256" key="6">
    <source>
        <dbReference type="SAM" id="Phobius"/>
    </source>
</evidence>
<evidence type="ECO:0000256" key="5">
    <source>
        <dbReference type="SAM" id="MobiDB-lite"/>
    </source>
</evidence>
<feature type="transmembrane region" description="Helical" evidence="6">
    <location>
        <begin position="697"/>
        <end position="722"/>
    </location>
</feature>
<dbReference type="EMBL" id="UYRR01031725">
    <property type="protein sequence ID" value="VDK52174.1"/>
    <property type="molecule type" value="Genomic_DNA"/>
</dbReference>
<feature type="transmembrane region" description="Helical" evidence="6">
    <location>
        <begin position="768"/>
        <end position="790"/>
    </location>
</feature>
<comment type="subcellular location">
    <subcellularLocation>
        <location evidence="1">Membrane</location>
        <topology evidence="1">Multi-pass membrane protein</topology>
    </subcellularLocation>
</comment>
<feature type="compositionally biased region" description="Polar residues" evidence="5">
    <location>
        <begin position="533"/>
        <end position="548"/>
    </location>
</feature>
<feature type="transmembrane region" description="Helical" evidence="6">
    <location>
        <begin position="802"/>
        <end position="822"/>
    </location>
</feature>
<dbReference type="InterPro" id="IPR057366">
    <property type="entry name" value="TRPM-like"/>
</dbReference>
<organism evidence="11">
    <name type="scientific">Anisakis simplex</name>
    <name type="common">Herring worm</name>
    <dbReference type="NCBI Taxonomy" id="6269"/>
    <lineage>
        <taxon>Eukaryota</taxon>
        <taxon>Metazoa</taxon>
        <taxon>Ecdysozoa</taxon>
        <taxon>Nematoda</taxon>
        <taxon>Chromadorea</taxon>
        <taxon>Rhabditida</taxon>
        <taxon>Spirurina</taxon>
        <taxon>Ascaridomorpha</taxon>
        <taxon>Ascaridoidea</taxon>
        <taxon>Anisakidae</taxon>
        <taxon>Anisakis</taxon>
        <taxon>Anisakis simplex complex</taxon>
    </lineage>
</organism>
<feature type="compositionally biased region" description="Polar residues" evidence="5">
    <location>
        <begin position="1186"/>
        <end position="1198"/>
    </location>
</feature>
<feature type="compositionally biased region" description="Acidic residues" evidence="5">
    <location>
        <begin position="1400"/>
        <end position="1410"/>
    </location>
</feature>
<feature type="compositionally biased region" description="Basic and acidic residues" evidence="5">
    <location>
        <begin position="1431"/>
        <end position="1447"/>
    </location>
</feature>
<feature type="compositionally biased region" description="Low complexity" evidence="5">
    <location>
        <begin position="433"/>
        <end position="446"/>
    </location>
</feature>
<dbReference type="WBParaSite" id="ASIM_0001495801-mRNA-1">
    <property type="protein sequence ID" value="ASIM_0001495801-mRNA-1"/>
    <property type="gene ID" value="ASIM_0001495801"/>
</dbReference>
<dbReference type="PANTHER" id="PTHR13800:SF44">
    <property type="entry name" value="TRANSIENT RECEPTOR POTENTIAL CHANNEL"/>
    <property type="match status" value="1"/>
</dbReference>
<feature type="compositionally biased region" description="Polar residues" evidence="5">
    <location>
        <begin position="556"/>
        <end position="566"/>
    </location>
</feature>
<feature type="domain" description="Ion transport" evidence="7">
    <location>
        <begin position="707"/>
        <end position="987"/>
    </location>
</feature>
<feature type="transmembrane region" description="Helical" evidence="6">
    <location>
        <begin position="728"/>
        <end position="747"/>
    </location>
</feature>
<protein>
    <submittedName>
        <fullName evidence="11">ANK_REP_REGION domain-containing protein</fullName>
    </submittedName>
</protein>
<feature type="compositionally biased region" description="Polar residues" evidence="5">
    <location>
        <begin position="1153"/>
        <end position="1166"/>
    </location>
</feature>
<feature type="compositionally biased region" description="Acidic residues" evidence="5">
    <location>
        <begin position="447"/>
        <end position="460"/>
    </location>
</feature>
<evidence type="ECO:0000256" key="3">
    <source>
        <dbReference type="ARBA" id="ARBA00022989"/>
    </source>
</evidence>
<dbReference type="GO" id="GO:0005886">
    <property type="term" value="C:plasma membrane"/>
    <property type="evidence" value="ECO:0007669"/>
    <property type="project" value="TreeGrafter"/>
</dbReference>
<evidence type="ECO:0000256" key="4">
    <source>
        <dbReference type="ARBA" id="ARBA00023136"/>
    </source>
</evidence>
<evidence type="ECO:0000259" key="8">
    <source>
        <dbReference type="Pfam" id="PF25508"/>
    </source>
</evidence>
<accession>A0A0M3K235</accession>
<feature type="compositionally biased region" description="Low complexity" evidence="5">
    <location>
        <begin position="1489"/>
        <end position="1510"/>
    </location>
</feature>
<feature type="region of interest" description="Disordered" evidence="5">
    <location>
        <begin position="1324"/>
        <end position="1343"/>
    </location>
</feature>
<dbReference type="GO" id="GO:0005261">
    <property type="term" value="F:monoatomic cation channel activity"/>
    <property type="evidence" value="ECO:0007669"/>
    <property type="project" value="TreeGrafter"/>
</dbReference>
<feature type="domain" description="TRPM-like" evidence="8">
    <location>
        <begin position="249"/>
        <end position="371"/>
    </location>
</feature>
<feature type="compositionally biased region" description="Polar residues" evidence="5">
    <location>
        <begin position="1476"/>
        <end position="1488"/>
    </location>
</feature>
<feature type="compositionally biased region" description="Low complexity" evidence="5">
    <location>
        <begin position="1448"/>
        <end position="1461"/>
    </location>
</feature>
<reference evidence="9 10" key="2">
    <citation type="submission" date="2018-11" db="EMBL/GenBank/DDBJ databases">
        <authorList>
            <consortium name="Pathogen Informatics"/>
        </authorList>
    </citation>
    <scope>NUCLEOTIDE SEQUENCE [LARGE SCALE GENOMIC DNA]</scope>
</reference>
<evidence type="ECO:0000313" key="9">
    <source>
        <dbReference type="EMBL" id="VDK52174.1"/>
    </source>
</evidence>